<evidence type="ECO:0000313" key="7">
    <source>
        <dbReference type="EMBL" id="QKR00200.1"/>
    </source>
</evidence>
<dbReference type="PANTHER" id="PTHR42770:SF11">
    <property type="entry name" value="INNER MEMBRANE TRANSPORT PROTEIN YBAT"/>
    <property type="match status" value="1"/>
</dbReference>
<dbReference type="EMBL" id="CP049074">
    <property type="protein sequence ID" value="QKR00200.1"/>
    <property type="molecule type" value="Genomic_DNA"/>
</dbReference>
<comment type="subcellular location">
    <subcellularLocation>
        <location evidence="1">Cell membrane</location>
        <topology evidence="1">Multi-pass membrane protein</topology>
    </subcellularLocation>
</comment>
<keyword evidence="3 6" id="KW-0812">Transmembrane</keyword>
<dbReference type="InterPro" id="IPR050367">
    <property type="entry name" value="APC_superfamily"/>
</dbReference>
<dbReference type="KEGG" id="mten:GWK48_07265"/>
<feature type="transmembrane region" description="Helical" evidence="6">
    <location>
        <begin position="290"/>
        <end position="315"/>
    </location>
</feature>
<feature type="transmembrane region" description="Helical" evidence="6">
    <location>
        <begin position="209"/>
        <end position="232"/>
    </location>
</feature>
<feature type="transmembrane region" description="Helical" evidence="6">
    <location>
        <begin position="348"/>
        <end position="368"/>
    </location>
</feature>
<proteinExistence type="predicted"/>
<dbReference type="GO" id="GO:0005886">
    <property type="term" value="C:plasma membrane"/>
    <property type="evidence" value="ECO:0007669"/>
    <property type="project" value="UniProtKB-SubCell"/>
</dbReference>
<evidence type="ECO:0000256" key="5">
    <source>
        <dbReference type="ARBA" id="ARBA00023136"/>
    </source>
</evidence>
<feature type="transmembrane region" description="Helical" evidence="6">
    <location>
        <begin position="167"/>
        <end position="189"/>
    </location>
</feature>
<feature type="transmembrane region" description="Helical" evidence="6">
    <location>
        <begin position="374"/>
        <end position="395"/>
    </location>
</feature>
<sequence>MDQNKGVENQKDTGLRRGVLGTWLVASYGIAANAPIAVATLYFVGIAGIAGGAMPLVVLLSYLIYATTLIVIYEWSKDIASSYSYVAIMKRGLNSSLASFSVGYGYIYQYLVAGSAGFGILGLASFLYLISPSIASSFPWLWALISLVLTAEVTLILWLGVKPGGMLNLAIGLISILFLILTSLALIFIAGKTNTVAPFTLSPVKGDLALVLVSMIFGITTFGGATTPIGVAEEAKLPKKTMPRALLLCFGLLGVGLILNSYAQEAVYGIGNMFNYASLPDPMIVIYSKYFSPVIVDLLIVLVAFMFNSSIIAFATSGSRMIYGMARDNVLYPSTLSKINRHGAPGNAVLLTGAIIGALSLISGYLLGPLEASIFLITFGSFYVALGHMFAAISLMRHKIKEGKLKVIQHIVVPIISIIAYLLTIYYGTYPAPAYPLNIAVYAAWAVLVAHVLTYYVLKRRYPMRMKTFGDHSL</sequence>
<gene>
    <name evidence="7" type="ORF">GWK48_07265</name>
</gene>
<dbReference type="Pfam" id="PF13520">
    <property type="entry name" value="AA_permease_2"/>
    <property type="match status" value="1"/>
</dbReference>
<feature type="transmembrane region" description="Helical" evidence="6">
    <location>
        <begin position="140"/>
        <end position="160"/>
    </location>
</feature>
<evidence type="ECO:0000256" key="1">
    <source>
        <dbReference type="ARBA" id="ARBA00004651"/>
    </source>
</evidence>
<evidence type="ECO:0000256" key="6">
    <source>
        <dbReference type="SAM" id="Phobius"/>
    </source>
</evidence>
<feature type="transmembrane region" description="Helical" evidence="6">
    <location>
        <begin position="97"/>
        <end position="128"/>
    </location>
</feature>
<feature type="transmembrane region" description="Helical" evidence="6">
    <location>
        <begin position="244"/>
        <end position="263"/>
    </location>
</feature>
<evidence type="ECO:0000256" key="2">
    <source>
        <dbReference type="ARBA" id="ARBA00022475"/>
    </source>
</evidence>
<evidence type="ECO:0000256" key="3">
    <source>
        <dbReference type="ARBA" id="ARBA00022692"/>
    </source>
</evidence>
<dbReference type="Proteomes" id="UP000509301">
    <property type="component" value="Chromosome"/>
</dbReference>
<feature type="transmembrane region" description="Helical" evidence="6">
    <location>
        <begin position="439"/>
        <end position="458"/>
    </location>
</feature>
<protein>
    <submittedName>
        <fullName evidence="7">APC family permease</fullName>
    </submittedName>
</protein>
<feature type="transmembrane region" description="Helical" evidence="6">
    <location>
        <begin position="407"/>
        <end position="427"/>
    </location>
</feature>
<dbReference type="PANTHER" id="PTHR42770">
    <property type="entry name" value="AMINO ACID TRANSPORTER-RELATED"/>
    <property type="match status" value="1"/>
</dbReference>
<evidence type="ECO:0000313" key="8">
    <source>
        <dbReference type="Proteomes" id="UP000509301"/>
    </source>
</evidence>
<keyword evidence="4 6" id="KW-1133">Transmembrane helix</keyword>
<feature type="transmembrane region" description="Helical" evidence="6">
    <location>
        <begin position="56"/>
        <end position="76"/>
    </location>
</feature>
<organism evidence="7 8">
    <name type="scientific">Metallosphaera tengchongensis</name>
    <dbReference type="NCBI Taxonomy" id="1532350"/>
    <lineage>
        <taxon>Archaea</taxon>
        <taxon>Thermoproteota</taxon>
        <taxon>Thermoprotei</taxon>
        <taxon>Sulfolobales</taxon>
        <taxon>Sulfolobaceae</taxon>
        <taxon>Metallosphaera</taxon>
    </lineage>
</organism>
<dbReference type="Gene3D" id="1.20.1740.10">
    <property type="entry name" value="Amino acid/polyamine transporter I"/>
    <property type="match status" value="1"/>
</dbReference>
<evidence type="ECO:0000256" key="4">
    <source>
        <dbReference type="ARBA" id="ARBA00022989"/>
    </source>
</evidence>
<reference evidence="7 8" key="1">
    <citation type="submission" date="2020-02" db="EMBL/GenBank/DDBJ databases">
        <title>Comparative genome analysis reveals the metabolism and evolution of the thermophilic archaeal genus Metallosphaera.</title>
        <authorList>
            <person name="Jiang C."/>
        </authorList>
    </citation>
    <scope>NUCLEOTIDE SEQUENCE [LARGE SCALE GENOMIC DNA]</scope>
    <source>
        <strain evidence="7 8">Ric-A</strain>
    </source>
</reference>
<feature type="transmembrane region" description="Helical" evidence="6">
    <location>
        <begin position="20"/>
        <end position="44"/>
    </location>
</feature>
<accession>A0A6N0NYM4</accession>
<dbReference type="PIRSF" id="PIRSF006060">
    <property type="entry name" value="AA_transporter"/>
    <property type="match status" value="1"/>
</dbReference>
<dbReference type="AlphaFoldDB" id="A0A6N0NYM4"/>
<dbReference type="InterPro" id="IPR002293">
    <property type="entry name" value="AA/rel_permease1"/>
</dbReference>
<keyword evidence="5 6" id="KW-0472">Membrane</keyword>
<dbReference type="RefSeq" id="WP_174630952.1">
    <property type="nucleotide sequence ID" value="NZ_CP049074.1"/>
</dbReference>
<dbReference type="GO" id="GO:0022857">
    <property type="term" value="F:transmembrane transporter activity"/>
    <property type="evidence" value="ECO:0007669"/>
    <property type="project" value="InterPro"/>
</dbReference>
<keyword evidence="2" id="KW-1003">Cell membrane</keyword>
<keyword evidence="8" id="KW-1185">Reference proteome</keyword>
<name>A0A6N0NYM4_9CREN</name>
<dbReference type="GeneID" id="55641736"/>
<dbReference type="OrthoDB" id="43026at2157"/>